<dbReference type="RefSeq" id="WP_190128653.1">
    <property type="nucleotide sequence ID" value="NZ_BNBD01000002.1"/>
</dbReference>
<dbReference type="AlphaFoldDB" id="A0A919B1Q7"/>
<dbReference type="Proteomes" id="UP000638313">
    <property type="component" value="Unassembled WGS sequence"/>
</dbReference>
<keyword evidence="1" id="KW-0732">Signal</keyword>
<organism evidence="2 3">
    <name type="scientific">Streptomyces mashuensis</name>
    <dbReference type="NCBI Taxonomy" id="33904"/>
    <lineage>
        <taxon>Bacteria</taxon>
        <taxon>Bacillati</taxon>
        <taxon>Actinomycetota</taxon>
        <taxon>Actinomycetes</taxon>
        <taxon>Kitasatosporales</taxon>
        <taxon>Streptomycetaceae</taxon>
        <taxon>Streptomyces</taxon>
    </lineage>
</organism>
<dbReference type="EMBL" id="BNBD01000002">
    <property type="protein sequence ID" value="GHF35082.1"/>
    <property type="molecule type" value="Genomic_DNA"/>
</dbReference>
<keyword evidence="3" id="KW-1185">Reference proteome</keyword>
<evidence type="ECO:0008006" key="4">
    <source>
        <dbReference type="Google" id="ProtNLM"/>
    </source>
</evidence>
<evidence type="ECO:0000256" key="1">
    <source>
        <dbReference type="SAM" id="SignalP"/>
    </source>
</evidence>
<gene>
    <name evidence="2" type="ORF">GCM10010218_15320</name>
</gene>
<evidence type="ECO:0000313" key="2">
    <source>
        <dbReference type="EMBL" id="GHF35082.1"/>
    </source>
</evidence>
<feature type="signal peptide" evidence="1">
    <location>
        <begin position="1"/>
        <end position="28"/>
    </location>
</feature>
<sequence>MKNGFRRAAVTTAVAVTALVTAAGQASATALSPGDVKGRSGTGCSTASGTYFAEQNGKYSPTTHKPLYDTRFHITVKDRCPGDRLHNAARLYLTYQAARGAVESHVEMKGVKTNGTYTARLNNVWDVYIQVCDWNNNLGPQKCGQVYWTG</sequence>
<proteinExistence type="predicted"/>
<comment type="caution">
    <text evidence="2">The sequence shown here is derived from an EMBL/GenBank/DDBJ whole genome shotgun (WGS) entry which is preliminary data.</text>
</comment>
<protein>
    <recommendedName>
        <fullName evidence="4">Secreted protein</fullName>
    </recommendedName>
</protein>
<evidence type="ECO:0000313" key="3">
    <source>
        <dbReference type="Proteomes" id="UP000638313"/>
    </source>
</evidence>
<name>A0A919B1Q7_9ACTN</name>
<accession>A0A919B1Q7</accession>
<reference evidence="2" key="2">
    <citation type="submission" date="2020-09" db="EMBL/GenBank/DDBJ databases">
        <authorList>
            <person name="Sun Q."/>
            <person name="Ohkuma M."/>
        </authorList>
    </citation>
    <scope>NUCLEOTIDE SEQUENCE</scope>
    <source>
        <strain evidence="2">JCM 4059</strain>
    </source>
</reference>
<reference evidence="2" key="1">
    <citation type="journal article" date="2014" name="Int. J. Syst. Evol. Microbiol.">
        <title>Complete genome sequence of Corynebacterium casei LMG S-19264T (=DSM 44701T), isolated from a smear-ripened cheese.</title>
        <authorList>
            <consortium name="US DOE Joint Genome Institute (JGI-PGF)"/>
            <person name="Walter F."/>
            <person name="Albersmeier A."/>
            <person name="Kalinowski J."/>
            <person name="Ruckert C."/>
        </authorList>
    </citation>
    <scope>NUCLEOTIDE SEQUENCE</scope>
    <source>
        <strain evidence="2">JCM 4059</strain>
    </source>
</reference>
<feature type="chain" id="PRO_5037595097" description="Secreted protein" evidence="1">
    <location>
        <begin position="29"/>
        <end position="150"/>
    </location>
</feature>